<dbReference type="RefSeq" id="WP_194555526.1">
    <property type="nucleotide sequence ID" value="NZ_JADKMY010000001.1"/>
</dbReference>
<dbReference type="InterPro" id="IPR012340">
    <property type="entry name" value="NA-bd_OB-fold"/>
</dbReference>
<evidence type="ECO:0000313" key="12">
    <source>
        <dbReference type="EMBL" id="MBF4552630.1"/>
    </source>
</evidence>
<comment type="subcellular location">
    <subcellularLocation>
        <location evidence="1">Membrane</location>
        <topology evidence="1">Multi-pass membrane protein</topology>
    </subcellularLocation>
</comment>
<keyword evidence="12" id="KW-0808">Transferase</keyword>
<dbReference type="Gene3D" id="2.40.50.140">
    <property type="entry name" value="Nucleic acid-binding proteins"/>
    <property type="match status" value="1"/>
</dbReference>
<keyword evidence="5" id="KW-0067">ATP-binding</keyword>
<dbReference type="PANTHER" id="PTHR42918:SF15">
    <property type="entry name" value="LYSINE--TRNA LIGASE, CHLOROPLASTIC_MITOCHONDRIAL"/>
    <property type="match status" value="1"/>
</dbReference>
<dbReference type="EMBL" id="JADKMY010000001">
    <property type="protein sequence ID" value="MBF4552630.1"/>
    <property type="molecule type" value="Genomic_DNA"/>
</dbReference>
<protein>
    <submittedName>
        <fullName evidence="12">Bifunctional lysylphosphatidylglycerol synthetase/lysine--tRNA ligase LysX</fullName>
        <ecNumber evidence="12">2.3.2.3</ecNumber>
        <ecNumber evidence="12">6.1.1.6</ecNumber>
    </submittedName>
</protein>
<dbReference type="SUPFAM" id="SSF50249">
    <property type="entry name" value="Nucleic acid-binding proteins"/>
    <property type="match status" value="1"/>
</dbReference>
<evidence type="ECO:0000256" key="5">
    <source>
        <dbReference type="ARBA" id="ARBA00022840"/>
    </source>
</evidence>
<keyword evidence="2 12" id="KW-0436">Ligase</keyword>
<dbReference type="Pfam" id="PF01336">
    <property type="entry name" value="tRNA_anti-codon"/>
    <property type="match status" value="1"/>
</dbReference>
<keyword evidence="3 10" id="KW-0812">Transmembrane</keyword>
<evidence type="ECO:0000256" key="9">
    <source>
        <dbReference type="ARBA" id="ARBA00023146"/>
    </source>
</evidence>
<evidence type="ECO:0000256" key="2">
    <source>
        <dbReference type="ARBA" id="ARBA00022598"/>
    </source>
</evidence>
<evidence type="ECO:0000256" key="6">
    <source>
        <dbReference type="ARBA" id="ARBA00022842"/>
    </source>
</evidence>
<dbReference type="GO" id="GO:0050071">
    <property type="term" value="F:phosphatidylglycerol lysyltransferase activity"/>
    <property type="evidence" value="ECO:0007669"/>
    <property type="project" value="UniProtKB-EC"/>
</dbReference>
<feature type="transmembrane region" description="Helical" evidence="10">
    <location>
        <begin position="109"/>
        <end position="131"/>
    </location>
</feature>
<dbReference type="SUPFAM" id="SSF55681">
    <property type="entry name" value="Class II aaRS and biotin synthetases"/>
    <property type="match status" value="1"/>
</dbReference>
<evidence type="ECO:0000256" key="10">
    <source>
        <dbReference type="SAM" id="Phobius"/>
    </source>
</evidence>
<dbReference type="EC" id="2.3.2.3" evidence="12"/>
<organism evidence="12 13">
    <name type="scientific">Corynebacterium suicordis DSM 45110</name>
    <dbReference type="NCBI Taxonomy" id="1121369"/>
    <lineage>
        <taxon>Bacteria</taxon>
        <taxon>Bacillati</taxon>
        <taxon>Actinomycetota</taxon>
        <taxon>Actinomycetes</taxon>
        <taxon>Mycobacteriales</taxon>
        <taxon>Corynebacteriaceae</taxon>
        <taxon>Corynebacterium</taxon>
    </lineage>
</organism>
<dbReference type="InterPro" id="IPR018149">
    <property type="entry name" value="Lys-tRNA-synth_II_C"/>
</dbReference>
<evidence type="ECO:0000259" key="11">
    <source>
        <dbReference type="PROSITE" id="PS50862"/>
    </source>
</evidence>
<dbReference type="InterPro" id="IPR004365">
    <property type="entry name" value="NA-bd_OB_tRNA"/>
</dbReference>
<dbReference type="InterPro" id="IPR006195">
    <property type="entry name" value="aa-tRNA-synth_II"/>
</dbReference>
<dbReference type="NCBIfam" id="NF002821">
    <property type="entry name" value="PRK02983.1"/>
    <property type="match status" value="1"/>
</dbReference>
<dbReference type="PROSITE" id="PS50862">
    <property type="entry name" value="AA_TRNA_LIGASE_II"/>
    <property type="match status" value="1"/>
</dbReference>
<dbReference type="GO" id="GO:0004824">
    <property type="term" value="F:lysine-tRNA ligase activity"/>
    <property type="evidence" value="ECO:0007669"/>
    <property type="project" value="UniProtKB-EC"/>
</dbReference>
<name>A0ABR9ZGT9_9CORY</name>
<evidence type="ECO:0000256" key="3">
    <source>
        <dbReference type="ARBA" id="ARBA00022692"/>
    </source>
</evidence>
<keyword evidence="13" id="KW-1185">Reference proteome</keyword>
<dbReference type="InterPro" id="IPR045864">
    <property type="entry name" value="aa-tRNA-synth_II/BPL/LPL"/>
</dbReference>
<dbReference type="InterPro" id="IPR024320">
    <property type="entry name" value="LPG_synthase_C"/>
</dbReference>
<proteinExistence type="predicted"/>
<dbReference type="PANTHER" id="PTHR42918">
    <property type="entry name" value="LYSYL-TRNA SYNTHETASE"/>
    <property type="match status" value="1"/>
</dbReference>
<evidence type="ECO:0000313" key="13">
    <source>
        <dbReference type="Proteomes" id="UP000635902"/>
    </source>
</evidence>
<dbReference type="EC" id="6.1.1.6" evidence="12"/>
<dbReference type="PRINTS" id="PR00982">
    <property type="entry name" value="TRNASYNTHLYS"/>
</dbReference>
<feature type="domain" description="Aminoacyl-transfer RNA synthetases class-II family profile" evidence="11">
    <location>
        <begin position="748"/>
        <end position="1064"/>
    </location>
</feature>
<keyword evidence="4" id="KW-0547">Nucleotide-binding</keyword>
<keyword evidence="9" id="KW-0030">Aminoacyl-tRNA synthetase</keyword>
<dbReference type="Pfam" id="PF09924">
    <property type="entry name" value="LPG_synthase_C"/>
    <property type="match status" value="1"/>
</dbReference>
<keyword evidence="8 10" id="KW-0472">Membrane</keyword>
<evidence type="ECO:0000256" key="8">
    <source>
        <dbReference type="ARBA" id="ARBA00023136"/>
    </source>
</evidence>
<dbReference type="InterPro" id="IPR004364">
    <property type="entry name" value="Aa-tRNA-synt_II"/>
</dbReference>
<evidence type="ECO:0000256" key="1">
    <source>
        <dbReference type="ARBA" id="ARBA00004141"/>
    </source>
</evidence>
<reference evidence="12 13" key="1">
    <citation type="submission" date="2020-10" db="EMBL/GenBank/DDBJ databases">
        <title>Novel species in genus Corynebacterium.</title>
        <authorList>
            <person name="Zhang G."/>
        </authorList>
    </citation>
    <scope>NUCLEOTIDE SEQUENCE [LARGE SCALE GENOMIC DNA]</scope>
    <source>
        <strain evidence="12 13">DSM 45110</strain>
    </source>
</reference>
<evidence type="ECO:0000256" key="4">
    <source>
        <dbReference type="ARBA" id="ARBA00022741"/>
    </source>
</evidence>
<keyword evidence="12" id="KW-0012">Acyltransferase</keyword>
<keyword evidence="6" id="KW-0460">Magnesium</keyword>
<accession>A0ABR9ZGT9</accession>
<feature type="transmembrane region" description="Helical" evidence="10">
    <location>
        <begin position="143"/>
        <end position="167"/>
    </location>
</feature>
<dbReference type="Pfam" id="PF00152">
    <property type="entry name" value="tRNA-synt_2"/>
    <property type="match status" value="1"/>
</dbReference>
<dbReference type="Gene3D" id="3.30.930.10">
    <property type="entry name" value="Bira Bifunctional Protein, Domain 2"/>
    <property type="match status" value="1"/>
</dbReference>
<keyword evidence="7 10" id="KW-1133">Transmembrane helix</keyword>
<feature type="transmembrane region" description="Helical" evidence="10">
    <location>
        <begin position="75"/>
        <end position="97"/>
    </location>
</feature>
<evidence type="ECO:0000256" key="7">
    <source>
        <dbReference type="ARBA" id="ARBA00022989"/>
    </source>
</evidence>
<gene>
    <name evidence="12" type="primary">lysX</name>
    <name evidence="12" type="ORF">IRY30_00830</name>
</gene>
<dbReference type="NCBIfam" id="NF001756">
    <property type="entry name" value="PRK00484.1"/>
    <property type="match status" value="1"/>
</dbReference>
<sequence length="1065" mass="118581">MKKRWESKILLLSVTLATAWFIVGLLLRSFSRDVVEDIAVGFYFAGLPNYPTLFMAIFLVILLSGMLRRQRVALLIYLIVFQLYYVVVNALLLVFFLGFNEEETTREMLVWTVVPLLASLAYLILGFRALPDFPAKVRGNWKPALAVLVLGVGASFLLVLAILYFGFHTPLNLFLHWIGYVVLGLSPIDVLIDPGLHVPDWVRILGEVAASLSVFAAFLLLLRSVNAPQGSEKAAMDARRMLLSPPSEDSLGYFATNDDRALLISENGKAAVSYRVIDGVCIAAGNPLGDPQYWNDAVREFLAFGHRNGWILAAASISEPGARAYADAGLRIIPMGDEAIIDTRRFDIKELHGVRKVVNRLKRKGYVVRIQTQASLTAEERAELKQRAETWRHGDERGFTMASGRVGDERDQRTFMVTAHAPDGEMQAMLTLVPWGRRGLSLDVMRRSPEAPNGVTELMVAELAKEGTALNVDKFSLNFVVLREVMEKGGSVSASFFHRLLLKLLIFSSRWWQIQTLYQSNVKYNPDWQSRYLAVDSTLHTARVLLSFAFGEGFLPRYQPPLPQLGNSAEIQALEAELLRSKKWENKLTLQQRWRREKLGELQENGQVGYPSSVPRTHDLAVLGDLPVGDAEISVTGRVQRIRDHGGVQFAQIEESGVQFQLLVEATAGEAARTFRRFVSKGDVISATGVLGASRNGTPSLLVSQWHMAAKSLVEFPTQPLSNPYQRAKLRHMDLGTNLAARDLVIARAKVVDAVRQTLRAEEFLEAETPILQTVHGGANARPFRTHIRAYDQHLTLRIAPELYLKRLVVGGIPKVFELGRNFRNEGVDNTHNPEFTALEAYQAYGDWNSMRLLTERLIRNAAMAVHGSTTLHLHAGNGEPVAIDLSEPWAVVPVYQAVSDAVGKVIRPEDDVASHKDLLDRYGLKVGSVGELVNELYDELVEPNTIAPTFYSWFPVETSPLTMADPEQPLTAQRWDLVACGMELGTAYTELADPLEQRKRLTEQSLKAAGGDPEAMEIDENFLTALEFGMPPTGGLGIGVDRLVMFLLEQNIREVLAFPFVKPE</sequence>
<comment type="caution">
    <text evidence="12">The sequence shown here is derived from an EMBL/GenBank/DDBJ whole genome shotgun (WGS) entry which is preliminary data.</text>
</comment>
<dbReference type="Proteomes" id="UP000635902">
    <property type="component" value="Unassembled WGS sequence"/>
</dbReference>
<feature type="transmembrane region" description="Helical" evidence="10">
    <location>
        <begin position="41"/>
        <end position="63"/>
    </location>
</feature>